<evidence type="ECO:0000256" key="2">
    <source>
        <dbReference type="ARBA" id="ARBA00009289"/>
    </source>
</evidence>
<evidence type="ECO:0000256" key="7">
    <source>
        <dbReference type="ARBA" id="ARBA00023136"/>
    </source>
</evidence>
<proteinExistence type="inferred from homology"/>
<dbReference type="AlphaFoldDB" id="A0A1G4J1Z5"/>
<evidence type="ECO:0000313" key="11">
    <source>
        <dbReference type="EMBL" id="SCU83484.1"/>
    </source>
</evidence>
<keyword evidence="6 10" id="KW-1133">Transmembrane helix</keyword>
<organism evidence="11 12">
    <name type="scientific">Lachancea dasiensis</name>
    <dbReference type="NCBI Taxonomy" id="1072105"/>
    <lineage>
        <taxon>Eukaryota</taxon>
        <taxon>Fungi</taxon>
        <taxon>Dikarya</taxon>
        <taxon>Ascomycota</taxon>
        <taxon>Saccharomycotina</taxon>
        <taxon>Saccharomycetes</taxon>
        <taxon>Saccharomycetales</taxon>
        <taxon>Saccharomycetaceae</taxon>
        <taxon>Lachancea</taxon>
    </lineage>
</organism>
<sequence>MFSLSQRFQQTSNQALSFAIFAAAFVVATFWAQLYMENAFHLSSSVSNVKPSINVRTSRYYGSINGKPKENLKVSFDLNADLAPLFNWNTKQVFVYVTAAYNGKLKPGVKSEVTLWDSIITDKESSQISLSNMKSKYSIWDVEEKLSERELTLKLHWNIQPWIGSLVYGETEGQSTVLIPQSQSTQKTKVKATQ</sequence>
<protein>
    <recommendedName>
        <fullName evidence="9">Signal peptidase subunit 3</fullName>
    </recommendedName>
</protein>
<dbReference type="InterPro" id="IPR007653">
    <property type="entry name" value="SPC3"/>
</dbReference>
<name>A0A1G4J1Z5_9SACH</name>
<dbReference type="GO" id="GO:0006465">
    <property type="term" value="P:signal peptide processing"/>
    <property type="evidence" value="ECO:0007669"/>
    <property type="project" value="UniProtKB-UniRule"/>
</dbReference>
<dbReference type="PANTHER" id="PTHR12804:SF0">
    <property type="entry name" value="SIGNAL PEPTIDASE COMPLEX SUBUNIT 3"/>
    <property type="match status" value="1"/>
</dbReference>
<evidence type="ECO:0000256" key="5">
    <source>
        <dbReference type="ARBA" id="ARBA00022968"/>
    </source>
</evidence>
<keyword evidence="12" id="KW-1185">Reference proteome</keyword>
<evidence type="ECO:0000256" key="1">
    <source>
        <dbReference type="ARBA" id="ARBA00004648"/>
    </source>
</evidence>
<dbReference type="Pfam" id="PF04573">
    <property type="entry name" value="SPC22"/>
    <property type="match status" value="1"/>
</dbReference>
<keyword evidence="7 9" id="KW-0472">Membrane</keyword>
<evidence type="ECO:0000313" key="12">
    <source>
        <dbReference type="Proteomes" id="UP000190274"/>
    </source>
</evidence>
<evidence type="ECO:0000256" key="3">
    <source>
        <dbReference type="ARBA" id="ARBA00022692"/>
    </source>
</evidence>
<dbReference type="PIRSF" id="PIRSF016089">
    <property type="entry name" value="SPC22"/>
    <property type="match status" value="1"/>
</dbReference>
<reference evidence="11" key="1">
    <citation type="submission" date="2016-03" db="EMBL/GenBank/DDBJ databases">
        <authorList>
            <person name="Ploux O."/>
        </authorList>
    </citation>
    <scope>NUCLEOTIDE SEQUENCE [LARGE SCALE GENOMIC DNA]</scope>
</reference>
<dbReference type="GO" id="GO:0005787">
    <property type="term" value="C:signal peptidase complex"/>
    <property type="evidence" value="ECO:0007669"/>
    <property type="project" value="UniProtKB-UniRule"/>
</dbReference>
<keyword evidence="5" id="KW-0735">Signal-anchor</keyword>
<comment type="function">
    <text evidence="8">Essential component of the signal peptidase complex (SPC) which catalyzes the cleavage of N-terminal signal sequences from nascent proteins as they are translocated into the lumen of the endoplasmic reticulum. Essential for the SPC catalytic activity, possibly by stabilizing and positioning the active center of the complex close to the lumenal surface. Essential for viability.</text>
</comment>
<evidence type="ECO:0000256" key="9">
    <source>
        <dbReference type="PIRNR" id="PIRNR016089"/>
    </source>
</evidence>
<dbReference type="Proteomes" id="UP000190274">
    <property type="component" value="Chromosome C"/>
</dbReference>
<keyword evidence="4 9" id="KW-0256">Endoplasmic reticulum</keyword>
<dbReference type="OrthoDB" id="10261524at2759"/>
<dbReference type="PANTHER" id="PTHR12804">
    <property type="entry name" value="MICROSOMAL SIGNAL PEPTIDASE 23 KD SUBUNIT SPC22/23"/>
    <property type="match status" value="1"/>
</dbReference>
<evidence type="ECO:0000256" key="8">
    <source>
        <dbReference type="ARBA" id="ARBA00045670"/>
    </source>
</evidence>
<feature type="transmembrane region" description="Helical" evidence="10">
    <location>
        <begin position="15"/>
        <end position="36"/>
    </location>
</feature>
<gene>
    <name evidence="11" type="ORF">LADA_0C11716G</name>
</gene>
<accession>A0A1G4J1Z5</accession>
<evidence type="ECO:0000256" key="10">
    <source>
        <dbReference type="SAM" id="Phobius"/>
    </source>
</evidence>
<comment type="subcellular location">
    <subcellularLocation>
        <location evidence="1">Endoplasmic reticulum membrane</location>
        <topology evidence="1">Single-pass type II membrane protein</topology>
    </subcellularLocation>
</comment>
<comment type="similarity">
    <text evidence="2 9">Belongs to the SPCS3 family.</text>
</comment>
<dbReference type="EMBL" id="LT598459">
    <property type="protein sequence ID" value="SCU83484.1"/>
    <property type="molecule type" value="Genomic_DNA"/>
</dbReference>
<evidence type="ECO:0000256" key="4">
    <source>
        <dbReference type="ARBA" id="ARBA00022824"/>
    </source>
</evidence>
<keyword evidence="3 10" id="KW-0812">Transmembrane</keyword>
<dbReference type="STRING" id="1266660.A0A1G4J1Z5"/>
<evidence type="ECO:0000256" key="6">
    <source>
        <dbReference type="ARBA" id="ARBA00022989"/>
    </source>
</evidence>
<dbReference type="GO" id="GO:0045047">
    <property type="term" value="P:protein targeting to ER"/>
    <property type="evidence" value="ECO:0007669"/>
    <property type="project" value="EnsemblFungi"/>
</dbReference>